<comment type="similarity">
    <text evidence="1">Belongs to the glycosyl hydrolase 2 family.</text>
</comment>
<dbReference type="EMBL" id="SDHZ01000001">
    <property type="protein sequence ID" value="RXK86960.1"/>
    <property type="molecule type" value="Genomic_DNA"/>
</dbReference>
<dbReference type="GO" id="GO:0004553">
    <property type="term" value="F:hydrolase activity, hydrolyzing O-glycosyl compounds"/>
    <property type="evidence" value="ECO:0007669"/>
    <property type="project" value="InterPro"/>
</dbReference>
<dbReference type="Gene3D" id="2.60.120.260">
    <property type="entry name" value="Galactose-binding domain-like"/>
    <property type="match status" value="1"/>
</dbReference>
<dbReference type="RefSeq" id="WP_129002709.1">
    <property type="nucleotide sequence ID" value="NZ_SDHZ01000001.1"/>
</dbReference>
<evidence type="ECO:0000256" key="1">
    <source>
        <dbReference type="ARBA" id="ARBA00007401"/>
    </source>
</evidence>
<dbReference type="InterPro" id="IPR017853">
    <property type="entry name" value="GH"/>
</dbReference>
<dbReference type="PANTHER" id="PTHR42732">
    <property type="entry name" value="BETA-GALACTOSIDASE"/>
    <property type="match status" value="1"/>
</dbReference>
<keyword evidence="4" id="KW-0732">Signal</keyword>
<evidence type="ECO:0000259" key="7">
    <source>
        <dbReference type="Pfam" id="PF02837"/>
    </source>
</evidence>
<evidence type="ECO:0000313" key="9">
    <source>
        <dbReference type="Proteomes" id="UP000290545"/>
    </source>
</evidence>
<accession>A0A4Q1DC86</accession>
<dbReference type="Gene3D" id="2.60.40.10">
    <property type="entry name" value="Immunoglobulins"/>
    <property type="match status" value="1"/>
</dbReference>
<dbReference type="InterPro" id="IPR006101">
    <property type="entry name" value="Glyco_hydro_2"/>
</dbReference>
<dbReference type="InterPro" id="IPR036156">
    <property type="entry name" value="Beta-gal/glucu_dom_sf"/>
</dbReference>
<keyword evidence="3" id="KW-0326">Glycosidase</keyword>
<proteinExistence type="inferred from homology"/>
<dbReference type="GO" id="GO:0005975">
    <property type="term" value="P:carbohydrate metabolic process"/>
    <property type="evidence" value="ECO:0007669"/>
    <property type="project" value="InterPro"/>
</dbReference>
<dbReference type="SUPFAM" id="SSF49785">
    <property type="entry name" value="Galactose-binding domain-like"/>
    <property type="match status" value="1"/>
</dbReference>
<evidence type="ECO:0000259" key="5">
    <source>
        <dbReference type="Pfam" id="PF00703"/>
    </source>
</evidence>
<dbReference type="PANTHER" id="PTHR42732:SF1">
    <property type="entry name" value="BETA-MANNOSIDASE"/>
    <property type="match status" value="1"/>
</dbReference>
<dbReference type="Pfam" id="PF02836">
    <property type="entry name" value="Glyco_hydro_2_C"/>
    <property type="match status" value="1"/>
</dbReference>
<dbReference type="Pfam" id="PF00703">
    <property type="entry name" value="Glyco_hydro_2"/>
    <property type="match status" value="1"/>
</dbReference>
<dbReference type="Gene3D" id="3.20.20.80">
    <property type="entry name" value="Glycosidases"/>
    <property type="match status" value="1"/>
</dbReference>
<feature type="domain" description="Glycoside hydrolase family 2 catalytic" evidence="6">
    <location>
        <begin position="317"/>
        <end position="565"/>
    </location>
</feature>
<evidence type="ECO:0000259" key="6">
    <source>
        <dbReference type="Pfam" id="PF02836"/>
    </source>
</evidence>
<evidence type="ECO:0000256" key="3">
    <source>
        <dbReference type="ARBA" id="ARBA00023295"/>
    </source>
</evidence>
<dbReference type="Pfam" id="PF02837">
    <property type="entry name" value="Glyco_hydro_2_N"/>
    <property type="match status" value="1"/>
</dbReference>
<keyword evidence="2" id="KW-0378">Hydrolase</keyword>
<evidence type="ECO:0000256" key="4">
    <source>
        <dbReference type="SAM" id="SignalP"/>
    </source>
</evidence>
<sequence>MKAVNHSILSVLLLLAVHEITVAQPPAPGRQHVSLNGEWRFALDPFYVGEREGWLDSDFPVNELDKVTVPHCFSVDKRYFFYTGNTWYFKSFDAAALKQGERAFIKFDAAFYKTKAWLNGKPVGAHEGGYTPFELEVTSLLREKNRLIVSIDNSWDSTTLPGSKTFDPNHRPNYGQLYPWMNYGGIIRPVQLIIRPAVFIENVFVSAVPDLKKGTADITLKVFVENGKPEVFGQTAISIAESLKAEVFDEGSGKQYPVVFKNAGTQSVASGYVVTLKSAMPAGMVKLWSFDSPALYRVAVTAGGDSVSQNFGIRKLEVKGTQLTLNGKPLKLGGANRPTDYPRFGSLDPDSILIKDLTLMKNGGMEFSRIAHHPVSSFVLDWADKHGMLIITEAGNWQMTPKQMADPLMRAKYQSQAKEMIRRDWNHPSVIAYSMGNEFPSNTPEAKAWVKDMRDWYKTIDSTRLITFASYYVWRDFIHQPEDEASMYVDFISTNIYGDHLKLLNHIHEVYPDKPVFLSEFGMRATLGQTDEARVNYLRDAMKSIRSCNYVVGAAAWSFNDYLSRYPGTDTNGYRSWGLITPEREPRGMYYEWQEQFAPATITLLKRENGKAVLRVTARNDFPAYAMKGYTLRSDNHEAAIPDLEPGASAEVTIADQLQGKLKIALVKPGGFTILNKIY</sequence>
<feature type="chain" id="PRO_5020246516" evidence="4">
    <location>
        <begin position="24"/>
        <end position="679"/>
    </location>
</feature>
<feature type="signal peptide" evidence="4">
    <location>
        <begin position="1"/>
        <end position="23"/>
    </location>
</feature>
<dbReference type="InterPro" id="IPR051913">
    <property type="entry name" value="GH2_Domain-Containing"/>
</dbReference>
<organism evidence="8 9">
    <name type="scientific">Filimonas effusa</name>
    <dbReference type="NCBI Taxonomy" id="2508721"/>
    <lineage>
        <taxon>Bacteria</taxon>
        <taxon>Pseudomonadati</taxon>
        <taxon>Bacteroidota</taxon>
        <taxon>Chitinophagia</taxon>
        <taxon>Chitinophagales</taxon>
        <taxon>Chitinophagaceae</taxon>
        <taxon>Filimonas</taxon>
    </lineage>
</organism>
<dbReference type="AlphaFoldDB" id="A0A4Q1DC86"/>
<dbReference type="InterPro" id="IPR006103">
    <property type="entry name" value="Glyco_hydro_2_cat"/>
</dbReference>
<reference evidence="8 9" key="1">
    <citation type="submission" date="2019-01" db="EMBL/GenBank/DDBJ databases">
        <title>Filimonas sp. strain TTM-71.</title>
        <authorList>
            <person name="Chen W.-M."/>
        </authorList>
    </citation>
    <scope>NUCLEOTIDE SEQUENCE [LARGE SCALE GENOMIC DNA]</scope>
    <source>
        <strain evidence="8 9">TTM-71</strain>
    </source>
</reference>
<dbReference type="InterPro" id="IPR006104">
    <property type="entry name" value="Glyco_hydro_2_N"/>
</dbReference>
<gene>
    <name evidence="8" type="ORF">ESB13_09295</name>
</gene>
<comment type="caution">
    <text evidence="8">The sequence shown here is derived from an EMBL/GenBank/DDBJ whole genome shotgun (WGS) entry which is preliminary data.</text>
</comment>
<dbReference type="OrthoDB" id="857501at2"/>
<dbReference type="InterPro" id="IPR013783">
    <property type="entry name" value="Ig-like_fold"/>
</dbReference>
<dbReference type="PRINTS" id="PR00132">
    <property type="entry name" value="GLHYDRLASE2"/>
</dbReference>
<dbReference type="InterPro" id="IPR006102">
    <property type="entry name" value="Ig-like_GH2"/>
</dbReference>
<dbReference type="SUPFAM" id="SSF51445">
    <property type="entry name" value="(Trans)glycosidases"/>
    <property type="match status" value="1"/>
</dbReference>
<dbReference type="Proteomes" id="UP000290545">
    <property type="component" value="Unassembled WGS sequence"/>
</dbReference>
<protein>
    <submittedName>
        <fullName evidence="8">Beta-galactosidase</fullName>
    </submittedName>
</protein>
<dbReference type="SUPFAM" id="SSF49303">
    <property type="entry name" value="beta-Galactosidase/glucuronidase domain"/>
    <property type="match status" value="1"/>
</dbReference>
<keyword evidence="9" id="KW-1185">Reference proteome</keyword>
<evidence type="ECO:0000256" key="2">
    <source>
        <dbReference type="ARBA" id="ARBA00022801"/>
    </source>
</evidence>
<feature type="domain" description="Glycoside hydrolase family 2 immunoglobulin-like beta-sandwich" evidence="5">
    <location>
        <begin position="198"/>
        <end position="314"/>
    </location>
</feature>
<dbReference type="InterPro" id="IPR008979">
    <property type="entry name" value="Galactose-bd-like_sf"/>
</dbReference>
<name>A0A4Q1DC86_9BACT</name>
<feature type="domain" description="Glycosyl hydrolases family 2 sugar binding" evidence="7">
    <location>
        <begin position="34"/>
        <end position="196"/>
    </location>
</feature>
<evidence type="ECO:0000313" key="8">
    <source>
        <dbReference type="EMBL" id="RXK86960.1"/>
    </source>
</evidence>